<evidence type="ECO:0000313" key="4">
    <source>
        <dbReference type="EMBL" id="SIS82803.1"/>
    </source>
</evidence>
<dbReference type="STRING" id="484498.SAMN05421686_10548"/>
<dbReference type="GO" id="GO:0016020">
    <property type="term" value="C:membrane"/>
    <property type="evidence" value="ECO:0007669"/>
    <property type="project" value="TreeGrafter"/>
</dbReference>
<organism evidence="4 5">
    <name type="scientific">Thalassolituus maritimus</name>
    <dbReference type="NCBI Taxonomy" id="484498"/>
    <lineage>
        <taxon>Bacteria</taxon>
        <taxon>Pseudomonadati</taxon>
        <taxon>Pseudomonadota</taxon>
        <taxon>Gammaproteobacteria</taxon>
        <taxon>Oceanospirillales</taxon>
        <taxon>Oceanospirillaceae</taxon>
        <taxon>Thalassolituus</taxon>
    </lineage>
</organism>
<keyword evidence="5" id="KW-1185">Reference proteome</keyword>
<dbReference type="InterPro" id="IPR002347">
    <property type="entry name" value="SDR_fam"/>
</dbReference>
<dbReference type="PANTHER" id="PTHR44196">
    <property type="entry name" value="DEHYDROGENASE/REDUCTASE SDR FAMILY MEMBER 7B"/>
    <property type="match status" value="1"/>
</dbReference>
<dbReference type="InterPro" id="IPR036291">
    <property type="entry name" value="NAD(P)-bd_dom_sf"/>
</dbReference>
<dbReference type="Proteomes" id="UP000185639">
    <property type="component" value="Unassembled WGS sequence"/>
</dbReference>
<dbReference type="Gene3D" id="3.40.50.720">
    <property type="entry name" value="NAD(P)-binding Rossmann-like Domain"/>
    <property type="match status" value="1"/>
</dbReference>
<evidence type="ECO:0000256" key="2">
    <source>
        <dbReference type="ARBA" id="ARBA00023002"/>
    </source>
</evidence>
<comment type="similarity">
    <text evidence="1 3">Belongs to the short-chain dehydrogenases/reductases (SDR) family.</text>
</comment>
<protein>
    <submittedName>
        <fullName evidence="4">Short-chain dehydrogenase</fullName>
    </submittedName>
</protein>
<dbReference type="GO" id="GO:0016491">
    <property type="term" value="F:oxidoreductase activity"/>
    <property type="evidence" value="ECO:0007669"/>
    <property type="project" value="UniProtKB-KW"/>
</dbReference>
<dbReference type="EMBL" id="FTOH01000005">
    <property type="protein sequence ID" value="SIS82803.1"/>
    <property type="molecule type" value="Genomic_DNA"/>
</dbReference>
<dbReference type="SUPFAM" id="SSF51735">
    <property type="entry name" value="NAD(P)-binding Rossmann-fold domains"/>
    <property type="match status" value="1"/>
</dbReference>
<dbReference type="PANTHER" id="PTHR44196:SF1">
    <property type="entry name" value="DEHYDROGENASE_REDUCTASE SDR FAMILY MEMBER 7B"/>
    <property type="match status" value="1"/>
</dbReference>
<reference evidence="5" key="1">
    <citation type="submission" date="2017-01" db="EMBL/GenBank/DDBJ databases">
        <authorList>
            <person name="Varghese N."/>
            <person name="Submissions S."/>
        </authorList>
    </citation>
    <scope>NUCLEOTIDE SEQUENCE [LARGE SCALE GENOMIC DNA]</scope>
    <source>
        <strain evidence="5">DSM 24913</strain>
    </source>
</reference>
<evidence type="ECO:0000256" key="3">
    <source>
        <dbReference type="RuleBase" id="RU000363"/>
    </source>
</evidence>
<dbReference type="PRINTS" id="PR00081">
    <property type="entry name" value="GDHRDH"/>
</dbReference>
<evidence type="ECO:0000313" key="5">
    <source>
        <dbReference type="Proteomes" id="UP000185639"/>
    </source>
</evidence>
<dbReference type="RefSeq" id="WP_076515299.1">
    <property type="nucleotide sequence ID" value="NZ_FTOH01000005.1"/>
</dbReference>
<accession>A0A1N7M9S0</accession>
<dbReference type="Pfam" id="PF00106">
    <property type="entry name" value="adh_short"/>
    <property type="match status" value="1"/>
</dbReference>
<keyword evidence="2" id="KW-0560">Oxidoreductase</keyword>
<name>A0A1N7M9S0_9GAMM</name>
<proteinExistence type="inferred from homology"/>
<evidence type="ECO:0000256" key="1">
    <source>
        <dbReference type="ARBA" id="ARBA00006484"/>
    </source>
</evidence>
<sequence>MTQAPPLSQQVIWLTGASSGIGEALADELAPRCKALFISARSEDKLRPLADRHSNVTVITADITDEESLRGAASAIEKKYGKLDTLIANAGTCEYVDVTDFDTALFRRVFETNMMGLVNTTAAALPLLQKSKRGYLVGVGSSVSMLAMPRAQAYGASKAAVAHFLESMKADLKAMDIDVSLVSPGFVKTPLTDVNDFPMPMRISAEQAAEEIVKGVEKRQWHIHFPKGFTRILWFIGQLPAFLRHRVTAQMSRTDEALQQQGKRQIKQQESDS</sequence>
<gene>
    <name evidence="4" type="ORF">SAMN05421686_10548</name>
</gene>
<dbReference type="AlphaFoldDB" id="A0A1N7M9S0"/>
<dbReference type="PRINTS" id="PR00080">
    <property type="entry name" value="SDRFAMILY"/>
</dbReference>
<dbReference type="OrthoDB" id="335726at2"/>